<gene>
    <name evidence="2" type="ORF">GJD93_02640</name>
</gene>
<reference evidence="3" key="1">
    <citation type="submission" date="2019-11" db="EMBL/GenBank/DDBJ databases">
        <title>Escherichia coli 1916D6.</title>
        <authorList>
            <person name="Yao H."/>
            <person name="Du X."/>
            <person name="Yu R."/>
            <person name="Li A."/>
        </authorList>
    </citation>
    <scope>NUCLEOTIDE SEQUENCE [LARGE SCALE GENOMIC DNA]</scope>
    <source>
        <strain evidence="3">19110F47</strain>
    </source>
</reference>
<keyword evidence="1" id="KW-0472">Membrane</keyword>
<dbReference type="AlphaFoldDB" id="A0AAP9GSB9"/>
<evidence type="ECO:0000256" key="1">
    <source>
        <dbReference type="SAM" id="Phobius"/>
    </source>
</evidence>
<evidence type="ECO:0000313" key="2">
    <source>
        <dbReference type="EMBL" id="QGM26658.1"/>
    </source>
</evidence>
<sequence>MINNHNFSSQRGATLIVVMMILLILTFVGVLAIRVAMSSLNISTHTQVGQFLSQTADTPINQVYTGNLSTLVDLSGVIGYALQDSKLEPGNEYNFCFKPMSNEKFGSTLGVAVKRPPVSNTAKASGLASGGSDGFCDLDKDFGSSREAVITQVAVTIPTDAIVDLKPGALLSRGTNLSSGTIMPRNVVEQQRVRVTTTSIVPSFSHNLSAAQNCIGTGSGSFGYISDDTGSDTRGFETIAKCLAKLGVPVNSQTQEFNLQTIFNQTKDP</sequence>
<dbReference type="EMBL" id="CP046045">
    <property type="protein sequence ID" value="QGM26658.1"/>
    <property type="molecule type" value="Genomic_DNA"/>
</dbReference>
<dbReference type="Proteomes" id="UP000405075">
    <property type="component" value="Chromosome"/>
</dbReference>
<evidence type="ECO:0008006" key="4">
    <source>
        <dbReference type="Google" id="ProtNLM"/>
    </source>
</evidence>
<feature type="transmembrane region" description="Helical" evidence="1">
    <location>
        <begin position="12"/>
        <end position="37"/>
    </location>
</feature>
<organism evidence="2 3">
    <name type="scientific">Acinetobacter towneri</name>
    <dbReference type="NCBI Taxonomy" id="202956"/>
    <lineage>
        <taxon>Bacteria</taxon>
        <taxon>Pseudomonadati</taxon>
        <taxon>Pseudomonadota</taxon>
        <taxon>Gammaproteobacteria</taxon>
        <taxon>Moraxellales</taxon>
        <taxon>Moraxellaceae</taxon>
        <taxon>Acinetobacter</taxon>
    </lineage>
</organism>
<dbReference type="RefSeq" id="WP_154320271.1">
    <property type="nucleotide sequence ID" value="NZ_CP046045.1"/>
</dbReference>
<keyword evidence="1" id="KW-0812">Transmembrane</keyword>
<accession>A0AAP9GSB9</accession>
<proteinExistence type="predicted"/>
<protein>
    <recommendedName>
        <fullName evidence="4">Pilus assembly protein PilX</fullName>
    </recommendedName>
</protein>
<evidence type="ECO:0000313" key="3">
    <source>
        <dbReference type="Proteomes" id="UP000405075"/>
    </source>
</evidence>
<name>A0AAP9GSB9_9GAMM</name>
<keyword evidence="1" id="KW-1133">Transmembrane helix</keyword>